<dbReference type="InterPro" id="IPR036291">
    <property type="entry name" value="NAD(P)-bd_dom_sf"/>
</dbReference>
<evidence type="ECO:0000313" key="3">
    <source>
        <dbReference type="Proteomes" id="UP001621418"/>
    </source>
</evidence>
<dbReference type="InterPro" id="IPR052228">
    <property type="entry name" value="Sec_Metab_Biosynth_Oxidored"/>
</dbReference>
<dbReference type="GeneID" id="91374967"/>
<accession>A0ABZ1NFG7</accession>
<proteinExistence type="predicted"/>
<dbReference type="RefSeq" id="WP_328660484.1">
    <property type="nucleotide sequence ID" value="NZ_CP108014.1"/>
</dbReference>
<dbReference type="SUPFAM" id="SSF51735">
    <property type="entry name" value="NAD(P)-binding Rossmann-fold domains"/>
    <property type="match status" value="1"/>
</dbReference>
<organism evidence="2 3">
    <name type="scientific">Nocardia salmonicida</name>
    <dbReference type="NCBI Taxonomy" id="53431"/>
    <lineage>
        <taxon>Bacteria</taxon>
        <taxon>Bacillati</taxon>
        <taxon>Actinomycetota</taxon>
        <taxon>Actinomycetes</taxon>
        <taxon>Mycobacteriales</taxon>
        <taxon>Nocardiaceae</taxon>
        <taxon>Nocardia</taxon>
    </lineage>
</organism>
<dbReference type="EMBL" id="CP109527">
    <property type="protein sequence ID" value="WTY38489.1"/>
    <property type="molecule type" value="Genomic_DNA"/>
</dbReference>
<dbReference type="PANTHER" id="PTHR47534">
    <property type="entry name" value="YALI0E05731P"/>
    <property type="match status" value="1"/>
</dbReference>
<dbReference type="InterPro" id="IPR002347">
    <property type="entry name" value="SDR_fam"/>
</dbReference>
<sequence>MKTVVITGGTDGMGKALALTYLERGEQVIVVGTNAPKGQAVLAAATEIGAGQRVEFIQADLSLVSENRRVIDRIRATYPRVDTLVLGARYFRATRFVTAEGFEANFALFYLSRYLLGHGLVGHLDRADSPVILDLSGPGGDLSRIRWNDLQFEDSYNPDEVMGQCGKLSDLLAVAFTRHYPDSRIRYVLLHPGLTSTAFTGEYDAASAALVARMRDQGQPVEAALRRILHHLDNPPAVPLSAFMQDNRVDTNGDPFDPEAADRLRAVTEALLHRDRTVNVSS</sequence>
<dbReference type="PANTHER" id="PTHR47534:SF3">
    <property type="entry name" value="ALCOHOL DEHYDROGENASE-LIKE C-TERMINAL DOMAIN-CONTAINING PROTEIN"/>
    <property type="match status" value="1"/>
</dbReference>
<keyword evidence="1" id="KW-0560">Oxidoreductase</keyword>
<dbReference type="Pfam" id="PF00106">
    <property type="entry name" value="adh_short"/>
    <property type="match status" value="1"/>
</dbReference>
<dbReference type="Gene3D" id="3.40.50.720">
    <property type="entry name" value="NAD(P)-binding Rossmann-like Domain"/>
    <property type="match status" value="1"/>
</dbReference>
<name>A0ABZ1NFG7_9NOCA</name>
<dbReference type="Proteomes" id="UP001621418">
    <property type="component" value="Chromosome"/>
</dbReference>
<keyword evidence="3" id="KW-1185">Reference proteome</keyword>
<protein>
    <submittedName>
        <fullName evidence="2">SDR family NAD(P)-dependent oxidoreductase</fullName>
    </submittedName>
</protein>
<reference evidence="2 3" key="1">
    <citation type="submission" date="2022-10" db="EMBL/GenBank/DDBJ databases">
        <title>The complete genomes of actinobacterial strains from the NBC collection.</title>
        <authorList>
            <person name="Joergensen T.S."/>
            <person name="Alvarez Arevalo M."/>
            <person name="Sterndorff E.B."/>
            <person name="Faurdal D."/>
            <person name="Vuksanovic O."/>
            <person name="Mourched A.-S."/>
            <person name="Charusanti P."/>
            <person name="Shaw S."/>
            <person name="Blin K."/>
            <person name="Weber T."/>
        </authorList>
    </citation>
    <scope>NUCLEOTIDE SEQUENCE [LARGE SCALE GENOMIC DNA]</scope>
    <source>
        <strain evidence="2 3">NBC_01413</strain>
    </source>
</reference>
<evidence type="ECO:0000313" key="2">
    <source>
        <dbReference type="EMBL" id="WTY38489.1"/>
    </source>
</evidence>
<gene>
    <name evidence="2" type="ORF">OG308_11945</name>
</gene>
<evidence type="ECO:0000256" key="1">
    <source>
        <dbReference type="ARBA" id="ARBA00023002"/>
    </source>
</evidence>